<accession>A0A7R9V407</accession>
<sequence>MSTTGGNGGPGSERSRGGSGAASTSGLSGLLVQEVSSGLQTQRLRDQHLLAVLASSQDVLAGQLATLTAALTDVCALPVIEMPLSCVAALSRVQAKISALSLKLGVINKRLSRVEAHLDREVARRTTLG</sequence>
<proteinExistence type="predicted"/>
<dbReference type="AlphaFoldDB" id="A0A7R9V407"/>
<gene>
    <name evidence="2" type="ORF">CEUR00632_LOCUS3637</name>
</gene>
<organism evidence="2">
    <name type="scientific">Chlamydomonas euryale</name>
    <dbReference type="NCBI Taxonomy" id="1486919"/>
    <lineage>
        <taxon>Eukaryota</taxon>
        <taxon>Viridiplantae</taxon>
        <taxon>Chlorophyta</taxon>
        <taxon>core chlorophytes</taxon>
        <taxon>Chlorophyceae</taxon>
        <taxon>CS clade</taxon>
        <taxon>Chlamydomonadales</taxon>
        <taxon>Chlamydomonadaceae</taxon>
        <taxon>Chlamydomonas</taxon>
    </lineage>
</organism>
<reference evidence="2" key="1">
    <citation type="submission" date="2021-01" db="EMBL/GenBank/DDBJ databases">
        <authorList>
            <person name="Corre E."/>
            <person name="Pelletier E."/>
            <person name="Niang G."/>
            <person name="Scheremetjew M."/>
            <person name="Finn R."/>
            <person name="Kale V."/>
            <person name="Holt S."/>
            <person name="Cochrane G."/>
            <person name="Meng A."/>
            <person name="Brown T."/>
            <person name="Cohen L."/>
        </authorList>
    </citation>
    <scope>NUCLEOTIDE SEQUENCE</scope>
    <source>
        <strain evidence="2">CCMP219</strain>
    </source>
</reference>
<name>A0A7R9V407_9CHLO</name>
<feature type="compositionally biased region" description="Gly residues" evidence="1">
    <location>
        <begin position="1"/>
        <end position="11"/>
    </location>
</feature>
<dbReference type="EMBL" id="HBEC01007985">
    <property type="protein sequence ID" value="CAD8283602.1"/>
    <property type="molecule type" value="Transcribed_RNA"/>
</dbReference>
<evidence type="ECO:0000256" key="1">
    <source>
        <dbReference type="SAM" id="MobiDB-lite"/>
    </source>
</evidence>
<protein>
    <submittedName>
        <fullName evidence="2">Uncharacterized protein</fullName>
    </submittedName>
</protein>
<feature type="region of interest" description="Disordered" evidence="1">
    <location>
        <begin position="1"/>
        <end position="25"/>
    </location>
</feature>
<evidence type="ECO:0000313" key="2">
    <source>
        <dbReference type="EMBL" id="CAD8283602.1"/>
    </source>
</evidence>